<gene>
    <name evidence="11" type="ORF">BD311DRAFT_662768</name>
</gene>
<dbReference type="AlphaFoldDB" id="A0A4Q9MM38"/>
<dbReference type="EC" id="6.1.1.10" evidence="2"/>
<protein>
    <recommendedName>
        <fullName evidence="2">methionine--tRNA ligase</fullName>
        <ecNumber evidence="2">6.1.1.10</ecNumber>
    </recommendedName>
</protein>
<evidence type="ECO:0000256" key="3">
    <source>
        <dbReference type="ARBA" id="ARBA00022598"/>
    </source>
</evidence>
<evidence type="ECO:0000256" key="7">
    <source>
        <dbReference type="ARBA" id="ARBA00023146"/>
    </source>
</evidence>
<reference evidence="11" key="1">
    <citation type="submission" date="2019-01" db="EMBL/GenBank/DDBJ databases">
        <title>Draft genome sequences of three monokaryotic isolates of the white-rot basidiomycete fungus Dichomitus squalens.</title>
        <authorList>
            <consortium name="DOE Joint Genome Institute"/>
            <person name="Lopez S.C."/>
            <person name="Andreopoulos B."/>
            <person name="Pangilinan J."/>
            <person name="Lipzen A."/>
            <person name="Riley R."/>
            <person name="Ahrendt S."/>
            <person name="Ng V."/>
            <person name="Barry K."/>
            <person name="Daum C."/>
            <person name="Grigoriev I.V."/>
            <person name="Hilden K.S."/>
            <person name="Makela M.R."/>
            <person name="de Vries R.P."/>
        </authorList>
    </citation>
    <scope>NUCLEOTIDE SEQUENCE [LARGE SCALE GENOMIC DNA]</scope>
    <source>
        <strain evidence="11">OM18370.1</strain>
    </source>
</reference>
<dbReference type="Gene3D" id="3.40.50.620">
    <property type="entry name" value="HUPs"/>
    <property type="match status" value="1"/>
</dbReference>
<dbReference type="OrthoDB" id="24670at2759"/>
<dbReference type="Pfam" id="PF09334">
    <property type="entry name" value="tRNA-synt_1g"/>
    <property type="match status" value="1"/>
</dbReference>
<evidence type="ECO:0000256" key="5">
    <source>
        <dbReference type="ARBA" id="ARBA00022840"/>
    </source>
</evidence>
<keyword evidence="7 8" id="KW-0030">Aminoacyl-tRNA synthetase</keyword>
<keyword evidence="4 8" id="KW-0547">Nucleotide-binding</keyword>
<dbReference type="InterPro" id="IPR015413">
    <property type="entry name" value="Methionyl/Leucyl_tRNA_Synth"/>
</dbReference>
<dbReference type="InterPro" id="IPR033911">
    <property type="entry name" value="MetRS_core"/>
</dbReference>
<dbReference type="Proteomes" id="UP000292957">
    <property type="component" value="Unassembled WGS sequence"/>
</dbReference>
<evidence type="ECO:0000256" key="1">
    <source>
        <dbReference type="ARBA" id="ARBA00005594"/>
    </source>
</evidence>
<sequence>MDPQKFVDELSVHFRNLTKKANISNTHFTRTTSRQHIHAVQHLWKELEAKGYIYKGRHEGWYSVSDETFIPEKQIEGIRPTRKDGVVEHTDERVFWYSEENYMFRLSAFPGHIYEYYTARRTDAIHPRTQALDVHLMLQGLMHSLRPSFNDLSISRPRSRLSWGIPVPGDPEQTIYVWIDALAAYLTSVGYPWSSTGGDGIAAGWPPNLQVIGKDIIRFHALYFPAMLQALGLPLPVQLLSHAHWTVERAKMSKSVGNVADPIKAIDDFGIDLVRYYLARVGGRFQDDVDWSQDQLQKHSKEIISLLGNLFMRATSDKLMRKVSTVKARELSLVSESQGSKALLQSLKTLAPKFDGHLRKFELATAVEAVVAALSEANALMTQAAPWARETSPSVAADIQALVFETLRQSGILLQPIMPDTATLLLDSLGLPKDQRTTADAAFGRSGLGEVRPGVRLFDMGSLNLRA</sequence>
<dbReference type="SUPFAM" id="SSF52374">
    <property type="entry name" value="Nucleotidylyl transferase"/>
    <property type="match status" value="1"/>
</dbReference>
<evidence type="ECO:0000259" key="10">
    <source>
        <dbReference type="Pfam" id="PF19303"/>
    </source>
</evidence>
<evidence type="ECO:0000256" key="2">
    <source>
        <dbReference type="ARBA" id="ARBA00012838"/>
    </source>
</evidence>
<dbReference type="SUPFAM" id="SSF47323">
    <property type="entry name" value="Anticodon-binding domain of a subclass of class I aminoacyl-tRNA synthetases"/>
    <property type="match status" value="1"/>
</dbReference>
<dbReference type="PANTHER" id="PTHR43326:SF1">
    <property type="entry name" value="METHIONINE--TRNA LIGASE, MITOCHONDRIAL"/>
    <property type="match status" value="1"/>
</dbReference>
<organism evidence="11">
    <name type="scientific">Dichomitus squalens</name>
    <dbReference type="NCBI Taxonomy" id="114155"/>
    <lineage>
        <taxon>Eukaryota</taxon>
        <taxon>Fungi</taxon>
        <taxon>Dikarya</taxon>
        <taxon>Basidiomycota</taxon>
        <taxon>Agaricomycotina</taxon>
        <taxon>Agaricomycetes</taxon>
        <taxon>Polyporales</taxon>
        <taxon>Polyporaceae</taxon>
        <taxon>Dichomitus</taxon>
    </lineage>
</organism>
<keyword evidence="5 8" id="KW-0067">ATP-binding</keyword>
<dbReference type="GO" id="GO:0006431">
    <property type="term" value="P:methionyl-tRNA aminoacylation"/>
    <property type="evidence" value="ECO:0007669"/>
    <property type="project" value="InterPro"/>
</dbReference>
<dbReference type="Pfam" id="PF19303">
    <property type="entry name" value="Anticodon_3"/>
    <property type="match status" value="1"/>
</dbReference>
<evidence type="ECO:0000256" key="6">
    <source>
        <dbReference type="ARBA" id="ARBA00022917"/>
    </source>
</evidence>
<dbReference type="InterPro" id="IPR023457">
    <property type="entry name" value="Met-tRNA_synth_2"/>
</dbReference>
<dbReference type="InterPro" id="IPR009080">
    <property type="entry name" value="tRNAsynth_Ia_anticodon-bd"/>
</dbReference>
<dbReference type="GO" id="GO:0004825">
    <property type="term" value="F:methionine-tRNA ligase activity"/>
    <property type="evidence" value="ECO:0007669"/>
    <property type="project" value="UniProtKB-EC"/>
</dbReference>
<dbReference type="Gene3D" id="2.170.220.10">
    <property type="match status" value="1"/>
</dbReference>
<evidence type="ECO:0000313" key="11">
    <source>
        <dbReference type="EMBL" id="TBU28710.1"/>
    </source>
</evidence>
<evidence type="ECO:0000256" key="8">
    <source>
        <dbReference type="RuleBase" id="RU363039"/>
    </source>
</evidence>
<feature type="domain" description="Methionyl/Leucyl tRNA synthetase" evidence="9">
    <location>
        <begin position="2"/>
        <end position="314"/>
    </location>
</feature>
<feature type="domain" description="Methionyl-tRNA synthetase anticodon-binding" evidence="10">
    <location>
        <begin position="340"/>
        <end position="435"/>
    </location>
</feature>
<evidence type="ECO:0000259" key="9">
    <source>
        <dbReference type="Pfam" id="PF09334"/>
    </source>
</evidence>
<name>A0A4Q9MM38_9APHY</name>
<dbReference type="InterPro" id="IPR041872">
    <property type="entry name" value="Anticodon_Met"/>
</dbReference>
<dbReference type="PANTHER" id="PTHR43326">
    <property type="entry name" value="METHIONYL-TRNA SYNTHETASE"/>
    <property type="match status" value="1"/>
</dbReference>
<dbReference type="EMBL" id="ML143419">
    <property type="protein sequence ID" value="TBU28710.1"/>
    <property type="molecule type" value="Genomic_DNA"/>
</dbReference>
<proteinExistence type="inferred from homology"/>
<dbReference type="InterPro" id="IPR014729">
    <property type="entry name" value="Rossmann-like_a/b/a_fold"/>
</dbReference>
<dbReference type="GO" id="GO:0005524">
    <property type="term" value="F:ATP binding"/>
    <property type="evidence" value="ECO:0007669"/>
    <property type="project" value="UniProtKB-KW"/>
</dbReference>
<evidence type="ECO:0000256" key="4">
    <source>
        <dbReference type="ARBA" id="ARBA00022741"/>
    </source>
</evidence>
<keyword evidence="3 8" id="KW-0436">Ligase</keyword>
<dbReference type="Gene3D" id="1.10.730.10">
    <property type="entry name" value="Isoleucyl-tRNA Synthetase, Domain 1"/>
    <property type="match status" value="1"/>
</dbReference>
<dbReference type="PRINTS" id="PR01041">
    <property type="entry name" value="TRNASYNTHMET"/>
</dbReference>
<keyword evidence="6 8" id="KW-0648">Protein biosynthesis</keyword>
<accession>A0A4Q9MM38</accession>
<comment type="similarity">
    <text evidence="1 8">Belongs to the class-I aminoacyl-tRNA synthetase family.</text>
</comment>